<keyword evidence="10 11" id="KW-0411">Iron-sulfur</keyword>
<evidence type="ECO:0000259" key="12">
    <source>
        <dbReference type="PROSITE" id="PS51384"/>
    </source>
</evidence>
<dbReference type="InterPro" id="IPR039261">
    <property type="entry name" value="FNR_nucleotide-bd"/>
</dbReference>
<accession>A0ABS2NMZ0</accession>
<dbReference type="NCBIfam" id="NF000798">
    <property type="entry name" value="PRK00054.1-3"/>
    <property type="match status" value="1"/>
</dbReference>
<dbReference type="EMBL" id="JAFBEE010000003">
    <property type="protein sequence ID" value="MBM7614298.1"/>
    <property type="molecule type" value="Genomic_DNA"/>
</dbReference>
<evidence type="ECO:0000256" key="9">
    <source>
        <dbReference type="ARBA" id="ARBA00023004"/>
    </source>
</evidence>
<evidence type="ECO:0000256" key="6">
    <source>
        <dbReference type="ARBA" id="ARBA00022827"/>
    </source>
</evidence>
<feature type="binding site" evidence="11">
    <location>
        <position position="216"/>
    </location>
    <ligand>
        <name>[2Fe-2S] cluster</name>
        <dbReference type="ChEBI" id="CHEBI:190135"/>
    </ligand>
</feature>
<comment type="cofactor">
    <cofactor evidence="11">
        <name>FAD</name>
        <dbReference type="ChEBI" id="CHEBI:57692"/>
    </cofactor>
    <text evidence="11">Binds 1 FAD per subunit.</text>
</comment>
<dbReference type="InterPro" id="IPR012165">
    <property type="entry name" value="Cyt_c3_hydrogenase_gsu"/>
</dbReference>
<feature type="binding site" evidence="11">
    <location>
        <position position="221"/>
    </location>
    <ligand>
        <name>[2Fe-2S] cluster</name>
        <dbReference type="ChEBI" id="CHEBI:190135"/>
    </ligand>
</feature>
<organism evidence="13 14">
    <name type="scientific">Alkaliphilus hydrothermalis</name>
    <dbReference type="NCBI Taxonomy" id="1482730"/>
    <lineage>
        <taxon>Bacteria</taxon>
        <taxon>Bacillati</taxon>
        <taxon>Bacillota</taxon>
        <taxon>Clostridia</taxon>
        <taxon>Peptostreptococcales</taxon>
        <taxon>Natronincolaceae</taxon>
        <taxon>Alkaliphilus</taxon>
    </lineage>
</organism>
<comment type="caution">
    <text evidence="13">The sequence shown here is derived from an EMBL/GenBank/DDBJ whole genome shotgun (WGS) entry which is preliminary data.</text>
</comment>
<sequence>MKKKVLAKVLLNEAIAPNNFKMVISAKEMTVDATAGQFVNLYCNRGELLLPRPISICEVNKETGEMTLVYAVVGKGTKELSQMKKGETLGAMGPLGRGFEVSYEVEEHLIIAGGIGVPPMVELVKSLKGNITVYLGFRSNPILVEEFEAYGAVVHVATEDGSVGLQGNVMGLIKEHQPKPQMIYSCGPKPMLKAVADWSKAEDIPTQLSLEERMACGIGACLVCTCRTKKQEDTDWENRRVCKDGPVFWRDEVIWND</sequence>
<keyword evidence="3 11" id="KW-0285">Flavoprotein</keyword>
<keyword evidence="14" id="KW-1185">Reference proteome</keyword>
<dbReference type="InterPro" id="IPR023455">
    <property type="entry name" value="Dihydroorotate_DHASE_ETsu"/>
</dbReference>
<dbReference type="SUPFAM" id="SSF52343">
    <property type="entry name" value="Ferredoxin reductase-like, C-terminal NADP-linked domain"/>
    <property type="match status" value="1"/>
</dbReference>
<evidence type="ECO:0000256" key="2">
    <source>
        <dbReference type="ARBA" id="ARBA00022448"/>
    </source>
</evidence>
<feature type="binding site" evidence="11">
    <location>
        <position position="224"/>
    </location>
    <ligand>
        <name>[2Fe-2S] cluster</name>
        <dbReference type="ChEBI" id="CHEBI:190135"/>
    </ligand>
</feature>
<dbReference type="Gene3D" id="3.40.50.80">
    <property type="entry name" value="Nucleotide-binding domain of ferredoxin-NADP reductase (FNR) module"/>
    <property type="match status" value="1"/>
</dbReference>
<evidence type="ECO:0000256" key="10">
    <source>
        <dbReference type="ARBA" id="ARBA00023014"/>
    </source>
</evidence>
<comment type="pathway">
    <text evidence="11">Pyrimidine metabolism; UMP biosynthesis via de novo pathway; orotate from (S)-dihydroorotate (NAD(+) route): step 1/1.</text>
</comment>
<dbReference type="PANTHER" id="PTHR43513:SF3">
    <property type="entry name" value="DIHYDROOROTATE DEHYDROGENASE B (NAD(+)), ELECTRON TRANSFER SUBUNIT-RELATED"/>
    <property type="match status" value="1"/>
</dbReference>
<dbReference type="HAMAP" id="MF_01211">
    <property type="entry name" value="DHODB_Fe_S_bind"/>
    <property type="match status" value="1"/>
</dbReference>
<dbReference type="Gene3D" id="2.10.240.10">
    <property type="entry name" value="Dihydroorotate dehydrogenase, electron transfer subunit"/>
    <property type="match status" value="1"/>
</dbReference>
<dbReference type="CDD" id="cd06218">
    <property type="entry name" value="DHOD_e_trans"/>
    <property type="match status" value="1"/>
</dbReference>
<comment type="subunit">
    <text evidence="11">Heterotetramer of 2 PyrK and 2 PyrD type B subunits.</text>
</comment>
<dbReference type="PIRSF" id="PIRSF006816">
    <property type="entry name" value="Cyc3_hyd_g"/>
    <property type="match status" value="1"/>
</dbReference>
<dbReference type="SUPFAM" id="SSF63380">
    <property type="entry name" value="Riboflavin synthase domain-like"/>
    <property type="match status" value="1"/>
</dbReference>
<evidence type="ECO:0000256" key="8">
    <source>
        <dbReference type="ARBA" id="ARBA00022982"/>
    </source>
</evidence>
<keyword evidence="7 11" id="KW-0665">Pyrimidine biosynthesis</keyword>
<dbReference type="RefSeq" id="WP_204400573.1">
    <property type="nucleotide sequence ID" value="NZ_JAFBEE010000003.1"/>
</dbReference>
<evidence type="ECO:0000256" key="7">
    <source>
        <dbReference type="ARBA" id="ARBA00022975"/>
    </source>
</evidence>
<feature type="binding site" evidence="11">
    <location>
        <begin position="52"/>
        <end position="55"/>
    </location>
    <ligand>
        <name>FAD</name>
        <dbReference type="ChEBI" id="CHEBI:57692"/>
    </ligand>
</feature>
<dbReference type="Pfam" id="PF10418">
    <property type="entry name" value="DHODB_Fe-S_bind"/>
    <property type="match status" value="1"/>
</dbReference>
<keyword evidence="6 11" id="KW-0274">FAD</keyword>
<comment type="function">
    <text evidence="11">Responsible for channeling the electrons from the oxidation of dihydroorotate from the FMN redox center in the PyrD type B subunit to the ultimate electron acceptor NAD(+).</text>
</comment>
<dbReference type="PANTHER" id="PTHR43513">
    <property type="entry name" value="DIHYDROOROTATE DEHYDROGENASE B (NAD(+)), ELECTRON TRANSFER SUBUNIT"/>
    <property type="match status" value="1"/>
</dbReference>
<dbReference type="InterPro" id="IPR008333">
    <property type="entry name" value="Cbr1-like_FAD-bd_dom"/>
</dbReference>
<evidence type="ECO:0000256" key="11">
    <source>
        <dbReference type="HAMAP-Rule" id="MF_01211"/>
    </source>
</evidence>
<dbReference type="PRINTS" id="PR00409">
    <property type="entry name" value="PHDIOXRDTASE"/>
</dbReference>
<keyword evidence="8 11" id="KW-0249">Electron transport</keyword>
<evidence type="ECO:0000313" key="14">
    <source>
        <dbReference type="Proteomes" id="UP001314796"/>
    </source>
</evidence>
<reference evidence="13 14" key="1">
    <citation type="submission" date="2021-01" db="EMBL/GenBank/DDBJ databases">
        <title>Genomic Encyclopedia of Type Strains, Phase IV (KMG-IV): sequencing the most valuable type-strain genomes for metagenomic binning, comparative biology and taxonomic classification.</title>
        <authorList>
            <person name="Goeker M."/>
        </authorList>
    </citation>
    <scope>NUCLEOTIDE SEQUENCE [LARGE SCALE GENOMIC DNA]</scope>
    <source>
        <strain evidence="13 14">DSM 25890</strain>
    </source>
</reference>
<evidence type="ECO:0000256" key="4">
    <source>
        <dbReference type="ARBA" id="ARBA00022714"/>
    </source>
</evidence>
<dbReference type="InterPro" id="IPR017927">
    <property type="entry name" value="FAD-bd_FR_type"/>
</dbReference>
<evidence type="ECO:0000256" key="3">
    <source>
        <dbReference type="ARBA" id="ARBA00022630"/>
    </source>
</evidence>
<dbReference type="PROSITE" id="PS51384">
    <property type="entry name" value="FAD_FR"/>
    <property type="match status" value="1"/>
</dbReference>
<comment type="similarity">
    <text evidence="1 11">Belongs to the PyrK family.</text>
</comment>
<evidence type="ECO:0000313" key="13">
    <source>
        <dbReference type="EMBL" id="MBM7614298.1"/>
    </source>
</evidence>
<keyword evidence="5 11" id="KW-0479">Metal-binding</keyword>
<protein>
    <recommendedName>
        <fullName evidence="11">Dihydroorotate dehydrogenase B (NAD(+)), electron transfer subunit</fullName>
    </recommendedName>
    <alternativeName>
        <fullName evidence="11">Dihydroorotate oxidase B, electron transfer subunit</fullName>
    </alternativeName>
</protein>
<dbReference type="Proteomes" id="UP001314796">
    <property type="component" value="Unassembled WGS sequence"/>
</dbReference>
<proteinExistence type="inferred from homology"/>
<keyword evidence="9 11" id="KW-0408">Iron</keyword>
<dbReference type="Pfam" id="PF00970">
    <property type="entry name" value="FAD_binding_6"/>
    <property type="match status" value="1"/>
</dbReference>
<dbReference type="InterPro" id="IPR037117">
    <property type="entry name" value="Dihydroorotate_DH_ele_sf"/>
</dbReference>
<dbReference type="Gene3D" id="2.40.30.10">
    <property type="entry name" value="Translation factors"/>
    <property type="match status" value="1"/>
</dbReference>
<keyword evidence="2 11" id="KW-0813">Transport</keyword>
<dbReference type="InterPro" id="IPR017938">
    <property type="entry name" value="Riboflavin_synthase-like_b-brl"/>
</dbReference>
<name>A0ABS2NMZ0_9FIRM</name>
<evidence type="ECO:0000256" key="5">
    <source>
        <dbReference type="ARBA" id="ARBA00022723"/>
    </source>
</evidence>
<evidence type="ECO:0000256" key="1">
    <source>
        <dbReference type="ARBA" id="ARBA00006422"/>
    </source>
</evidence>
<feature type="binding site" evidence="11">
    <location>
        <begin position="76"/>
        <end position="77"/>
    </location>
    <ligand>
        <name>FAD</name>
        <dbReference type="ChEBI" id="CHEBI:57692"/>
    </ligand>
</feature>
<gene>
    <name evidence="11" type="primary">pyrK</name>
    <name evidence="13" type="ORF">JOC73_000809</name>
</gene>
<feature type="binding site" evidence="11">
    <location>
        <position position="242"/>
    </location>
    <ligand>
        <name>[2Fe-2S] cluster</name>
        <dbReference type="ChEBI" id="CHEBI:190135"/>
    </ligand>
</feature>
<keyword evidence="4 11" id="KW-0001">2Fe-2S</keyword>
<dbReference type="InterPro" id="IPR050353">
    <property type="entry name" value="PyrK_electron_transfer"/>
</dbReference>
<feature type="domain" description="FAD-binding FR-type" evidence="12">
    <location>
        <begin position="2"/>
        <end position="101"/>
    </location>
</feature>
<comment type="cofactor">
    <cofactor evidence="11">
        <name>[2Fe-2S] cluster</name>
        <dbReference type="ChEBI" id="CHEBI:190135"/>
    </cofactor>
    <text evidence="11">Binds 1 [2Fe-2S] cluster per subunit.</text>
</comment>
<comment type="caution">
    <text evidence="11">Lacks conserved residue(s) required for the propagation of feature annotation.</text>
</comment>
<dbReference type="InterPro" id="IPR019480">
    <property type="entry name" value="Dihydroorotate_DH_Fe-S-bd"/>
</dbReference>